<dbReference type="InterPro" id="IPR050903">
    <property type="entry name" value="Bact_Chemotaxis_MeTrfase"/>
</dbReference>
<evidence type="ECO:0000313" key="3">
    <source>
        <dbReference type="Proteomes" id="UP001595998"/>
    </source>
</evidence>
<dbReference type="GO" id="GO:0008168">
    <property type="term" value="F:methyltransferase activity"/>
    <property type="evidence" value="ECO:0007669"/>
    <property type="project" value="UniProtKB-KW"/>
</dbReference>
<keyword evidence="2" id="KW-0808">Transferase</keyword>
<dbReference type="InterPro" id="IPR022641">
    <property type="entry name" value="CheR_N"/>
</dbReference>
<dbReference type="SUPFAM" id="SSF53335">
    <property type="entry name" value="S-adenosyl-L-methionine-dependent methyltransferases"/>
    <property type="match status" value="1"/>
</dbReference>
<dbReference type="Pfam" id="PF01739">
    <property type="entry name" value="CheR"/>
    <property type="match status" value="1"/>
</dbReference>
<organism evidence="2 3">
    <name type="scientific">Deinococcus navajonensis</name>
    <dbReference type="NCBI Taxonomy" id="309884"/>
    <lineage>
        <taxon>Bacteria</taxon>
        <taxon>Thermotogati</taxon>
        <taxon>Deinococcota</taxon>
        <taxon>Deinococci</taxon>
        <taxon>Deinococcales</taxon>
        <taxon>Deinococcaceae</taxon>
        <taxon>Deinococcus</taxon>
    </lineage>
</organism>
<accession>A0ABV8XME4</accession>
<dbReference type="PANTHER" id="PTHR24422:SF8">
    <property type="entry name" value="CHEMOTAXIS PROTEIN"/>
    <property type="match status" value="1"/>
</dbReference>
<dbReference type="GO" id="GO:0032259">
    <property type="term" value="P:methylation"/>
    <property type="evidence" value="ECO:0007669"/>
    <property type="project" value="UniProtKB-KW"/>
</dbReference>
<dbReference type="EMBL" id="JBHSEH010000004">
    <property type="protein sequence ID" value="MFC4424963.1"/>
    <property type="molecule type" value="Genomic_DNA"/>
</dbReference>
<dbReference type="Proteomes" id="UP001595998">
    <property type="component" value="Unassembled WGS sequence"/>
</dbReference>
<dbReference type="InterPro" id="IPR000780">
    <property type="entry name" value="CheR_MeTrfase"/>
</dbReference>
<name>A0ABV8XME4_9DEIO</name>
<feature type="domain" description="CheR-type methyltransferase" evidence="1">
    <location>
        <begin position="9"/>
        <end position="277"/>
    </location>
</feature>
<evidence type="ECO:0000259" key="1">
    <source>
        <dbReference type="PROSITE" id="PS50123"/>
    </source>
</evidence>
<keyword evidence="3" id="KW-1185">Reference proteome</keyword>
<gene>
    <name evidence="2" type="ORF">ACFOZ9_01990</name>
</gene>
<dbReference type="Pfam" id="PF03705">
    <property type="entry name" value="CheR_N"/>
    <property type="match status" value="1"/>
</dbReference>
<dbReference type="InterPro" id="IPR022642">
    <property type="entry name" value="CheR_C"/>
</dbReference>
<dbReference type="SMART" id="SM00138">
    <property type="entry name" value="MeTrc"/>
    <property type="match status" value="1"/>
</dbReference>
<comment type="caution">
    <text evidence="2">The sequence shown here is derived from an EMBL/GenBank/DDBJ whole genome shotgun (WGS) entry which is preliminary data.</text>
</comment>
<evidence type="ECO:0000313" key="2">
    <source>
        <dbReference type="EMBL" id="MFC4424963.1"/>
    </source>
</evidence>
<proteinExistence type="predicted"/>
<dbReference type="PANTHER" id="PTHR24422">
    <property type="entry name" value="CHEMOTAXIS PROTEIN METHYLTRANSFERASE"/>
    <property type="match status" value="1"/>
</dbReference>
<sequence>MSEPFASEPLEDIEISLLLEGIYRHSGHDFRAYAPATLRRRVLHAMSQEGLPTISALQARVLHDPAALTRLRDTLSISVTEMFRDPPFYQALREQVLPVLRTHPFLRVWHAGCATGEEVYSLAILLAEAGLLERTRLYATDISAPALAVARRGIYSQDKLTQYADNYRMSGGRRPFEAYFTAQYDHGLMHAELRRNIIWGQHNLVTDGSFNEFHLILCRNVLIYFTAPLQSQVQALLLDSLMPFGVLGLGRHETLEFSEHQRRFETLNLSEKLYRRIA</sequence>
<dbReference type="InterPro" id="IPR029063">
    <property type="entry name" value="SAM-dependent_MTases_sf"/>
</dbReference>
<dbReference type="RefSeq" id="WP_380035783.1">
    <property type="nucleotide sequence ID" value="NZ_JBHSEH010000004.1"/>
</dbReference>
<dbReference type="Gene3D" id="3.40.50.150">
    <property type="entry name" value="Vaccinia Virus protein VP39"/>
    <property type="match status" value="1"/>
</dbReference>
<keyword evidence="2" id="KW-0489">Methyltransferase</keyword>
<dbReference type="PRINTS" id="PR00996">
    <property type="entry name" value="CHERMTFRASE"/>
</dbReference>
<protein>
    <submittedName>
        <fullName evidence="2">CheR family methyltransferase</fullName>
    </submittedName>
</protein>
<dbReference type="PROSITE" id="PS50123">
    <property type="entry name" value="CHER"/>
    <property type="match status" value="1"/>
</dbReference>
<reference evidence="3" key="1">
    <citation type="journal article" date="2019" name="Int. J. Syst. Evol. Microbiol.">
        <title>The Global Catalogue of Microorganisms (GCM) 10K type strain sequencing project: providing services to taxonomists for standard genome sequencing and annotation.</title>
        <authorList>
            <consortium name="The Broad Institute Genomics Platform"/>
            <consortium name="The Broad Institute Genome Sequencing Center for Infectious Disease"/>
            <person name="Wu L."/>
            <person name="Ma J."/>
        </authorList>
    </citation>
    <scope>NUCLEOTIDE SEQUENCE [LARGE SCALE GENOMIC DNA]</scope>
    <source>
        <strain evidence="3">CCUG 56029</strain>
    </source>
</reference>
<dbReference type="SUPFAM" id="SSF47757">
    <property type="entry name" value="Chemotaxis receptor methyltransferase CheR, N-terminal domain"/>
    <property type="match status" value="1"/>
</dbReference>